<name>A0A248LJ72_9NEIS</name>
<gene>
    <name evidence="2" type="ORF">LHGZ1_1967</name>
</gene>
<dbReference type="RefSeq" id="WP_172622960.1">
    <property type="nucleotide sequence ID" value="NZ_CP022115.1"/>
</dbReference>
<sequence>MHEHCSQILAAAAARGKELGLPYAGAVMPAEAWELVEALQATLLDVRTIAERQFVGAPPESISIEWRMWPGMEINPDFAREVVAQIPTDRPVVLLCRSGVRSHAAAECLAGLGYTAFNILEGFEGDRDAAGQRGQLGGWRWHDLPWSQG</sequence>
<dbReference type="PANTHER" id="PTHR45431">
    <property type="entry name" value="RHODANESE-LIKE DOMAIN-CONTAINING PROTEIN 15, CHLOROPLASTIC"/>
    <property type="match status" value="1"/>
</dbReference>
<organism evidence="2 3">
    <name type="scientific">Laribacter hongkongensis</name>
    <dbReference type="NCBI Taxonomy" id="168471"/>
    <lineage>
        <taxon>Bacteria</taxon>
        <taxon>Pseudomonadati</taxon>
        <taxon>Pseudomonadota</taxon>
        <taxon>Betaproteobacteria</taxon>
        <taxon>Neisseriales</taxon>
        <taxon>Aquaspirillaceae</taxon>
        <taxon>Laribacter</taxon>
    </lineage>
</organism>
<feature type="domain" description="Rhodanese" evidence="1">
    <location>
        <begin position="40"/>
        <end position="135"/>
    </location>
</feature>
<dbReference type="Pfam" id="PF00581">
    <property type="entry name" value="Rhodanese"/>
    <property type="match status" value="1"/>
</dbReference>
<dbReference type="InterPro" id="IPR001763">
    <property type="entry name" value="Rhodanese-like_dom"/>
</dbReference>
<accession>A0A248LJ72</accession>
<dbReference type="Proteomes" id="UP000197424">
    <property type="component" value="Chromosome"/>
</dbReference>
<evidence type="ECO:0000259" key="1">
    <source>
        <dbReference type="PROSITE" id="PS50206"/>
    </source>
</evidence>
<proteinExistence type="predicted"/>
<dbReference type="EMBL" id="CP022115">
    <property type="protein sequence ID" value="ASJ24798.1"/>
    <property type="molecule type" value="Genomic_DNA"/>
</dbReference>
<dbReference type="PROSITE" id="PS50206">
    <property type="entry name" value="RHODANESE_3"/>
    <property type="match status" value="1"/>
</dbReference>
<evidence type="ECO:0000313" key="2">
    <source>
        <dbReference type="EMBL" id="ASJ24798.1"/>
    </source>
</evidence>
<protein>
    <submittedName>
        <fullName evidence="2">Rhodanese domain-containing protein</fullName>
    </submittedName>
</protein>
<dbReference type="SUPFAM" id="SSF52821">
    <property type="entry name" value="Rhodanese/Cell cycle control phosphatase"/>
    <property type="match status" value="1"/>
</dbReference>
<dbReference type="AlphaFoldDB" id="A0A248LJ72"/>
<dbReference type="Gene3D" id="3.40.250.10">
    <property type="entry name" value="Rhodanese-like domain"/>
    <property type="match status" value="1"/>
</dbReference>
<dbReference type="CDD" id="cd01522">
    <property type="entry name" value="RHOD_1"/>
    <property type="match status" value="1"/>
</dbReference>
<evidence type="ECO:0000313" key="3">
    <source>
        <dbReference type="Proteomes" id="UP000197424"/>
    </source>
</evidence>
<dbReference type="InterPro" id="IPR052367">
    <property type="entry name" value="Thiosulfate_ST/Rhodanese-like"/>
</dbReference>
<dbReference type="SMART" id="SM00450">
    <property type="entry name" value="RHOD"/>
    <property type="match status" value="1"/>
</dbReference>
<reference evidence="3" key="1">
    <citation type="submission" date="2017-06" db="EMBL/GenBank/DDBJ databases">
        <title>Whole genome sequence of Laribacter hongkongensis LHGZ1.</title>
        <authorList>
            <person name="Chen D."/>
            <person name="Wu H."/>
            <person name="Chen J."/>
        </authorList>
    </citation>
    <scope>NUCLEOTIDE SEQUENCE [LARGE SCALE GENOMIC DNA]</scope>
    <source>
        <strain evidence="3">LHGZ1</strain>
    </source>
</reference>
<dbReference type="InterPro" id="IPR036873">
    <property type="entry name" value="Rhodanese-like_dom_sf"/>
</dbReference>
<dbReference type="PANTHER" id="PTHR45431:SF3">
    <property type="entry name" value="RHODANESE-LIKE DOMAIN-CONTAINING PROTEIN 15, CHLOROPLASTIC"/>
    <property type="match status" value="1"/>
</dbReference>